<accession>A0A4R2JHX1</accession>
<gene>
    <name evidence="2" type="ORF">EV192_104325</name>
</gene>
<evidence type="ECO:0000313" key="3">
    <source>
        <dbReference type="Proteomes" id="UP000295680"/>
    </source>
</evidence>
<sequence length="74" mass="8070">MATLEQTPRNATHWSRTSMAHRSDKFKLSTDPLFVEKVIDVVAPPVVRGLAGLEFRADIGDVLALGQRPVGLGE</sequence>
<keyword evidence="3" id="KW-1185">Reference proteome</keyword>
<evidence type="ECO:0000313" key="2">
    <source>
        <dbReference type="EMBL" id="TCO59483.1"/>
    </source>
</evidence>
<proteinExistence type="predicted"/>
<protein>
    <submittedName>
        <fullName evidence="2">Uncharacterized protein</fullName>
    </submittedName>
</protein>
<reference evidence="2 3" key="1">
    <citation type="submission" date="2019-03" db="EMBL/GenBank/DDBJ databases">
        <title>Genomic Encyclopedia of Type Strains, Phase IV (KMG-IV): sequencing the most valuable type-strain genomes for metagenomic binning, comparative biology and taxonomic classification.</title>
        <authorList>
            <person name="Goeker M."/>
        </authorList>
    </citation>
    <scope>NUCLEOTIDE SEQUENCE [LARGE SCALE GENOMIC DNA]</scope>
    <source>
        <strain evidence="2 3">DSM 45934</strain>
    </source>
</reference>
<comment type="caution">
    <text evidence="2">The sequence shown here is derived from an EMBL/GenBank/DDBJ whole genome shotgun (WGS) entry which is preliminary data.</text>
</comment>
<feature type="region of interest" description="Disordered" evidence="1">
    <location>
        <begin position="1"/>
        <end position="21"/>
    </location>
</feature>
<name>A0A4R2JHX1_9PSEU</name>
<dbReference type="AlphaFoldDB" id="A0A4R2JHX1"/>
<organism evidence="2 3">
    <name type="scientific">Actinocrispum wychmicini</name>
    <dbReference type="NCBI Taxonomy" id="1213861"/>
    <lineage>
        <taxon>Bacteria</taxon>
        <taxon>Bacillati</taxon>
        <taxon>Actinomycetota</taxon>
        <taxon>Actinomycetes</taxon>
        <taxon>Pseudonocardiales</taxon>
        <taxon>Pseudonocardiaceae</taxon>
        <taxon>Actinocrispum</taxon>
    </lineage>
</organism>
<dbReference type="Proteomes" id="UP000295680">
    <property type="component" value="Unassembled WGS sequence"/>
</dbReference>
<feature type="compositionally biased region" description="Polar residues" evidence="1">
    <location>
        <begin position="1"/>
        <end position="20"/>
    </location>
</feature>
<evidence type="ECO:0000256" key="1">
    <source>
        <dbReference type="SAM" id="MobiDB-lite"/>
    </source>
</evidence>
<dbReference type="EMBL" id="SLWS01000004">
    <property type="protein sequence ID" value="TCO59483.1"/>
    <property type="molecule type" value="Genomic_DNA"/>
</dbReference>